<keyword evidence="5" id="KW-0804">Transcription</keyword>
<dbReference type="InterPro" id="IPR005119">
    <property type="entry name" value="LysR_subst-bd"/>
</dbReference>
<dbReference type="SUPFAM" id="SSF46785">
    <property type="entry name" value="Winged helix' DNA-binding domain"/>
    <property type="match status" value="1"/>
</dbReference>
<proteinExistence type="inferred from homology"/>
<dbReference type="PROSITE" id="PS50931">
    <property type="entry name" value="HTH_LYSR"/>
    <property type="match status" value="1"/>
</dbReference>
<evidence type="ECO:0000256" key="2">
    <source>
        <dbReference type="ARBA" id="ARBA00022491"/>
    </source>
</evidence>
<dbReference type="PANTHER" id="PTHR30346">
    <property type="entry name" value="TRANSCRIPTIONAL DUAL REGULATOR HCAR-RELATED"/>
    <property type="match status" value="1"/>
</dbReference>
<organism evidence="7 8">
    <name type="scientific">Chimaeribacter californicus</name>
    <dbReference type="NCBI Taxonomy" id="2060067"/>
    <lineage>
        <taxon>Bacteria</taxon>
        <taxon>Pseudomonadati</taxon>
        <taxon>Pseudomonadota</taxon>
        <taxon>Gammaproteobacteria</taxon>
        <taxon>Enterobacterales</taxon>
        <taxon>Yersiniaceae</taxon>
        <taxon>Chimaeribacter</taxon>
    </lineage>
</organism>
<evidence type="ECO:0000256" key="4">
    <source>
        <dbReference type="ARBA" id="ARBA00023125"/>
    </source>
</evidence>
<dbReference type="SUPFAM" id="SSF53850">
    <property type="entry name" value="Periplasmic binding protein-like II"/>
    <property type="match status" value="1"/>
</dbReference>
<sequence>MELRHLHYFVVLAEKLHFGAAAEKLGIAAPTLSVQIKQLEESIGVELFTRTKRSVSLTQAGALFLVEANATLAQAERAREIGRLASRGEVGHLGLGYVSSALWSGILSKLLSQFRKQNLNVTITPREYPMNELPVMVSEGKLDIAFIRSPIRLPDDIKSLHIQQDIFCVALPAAHPLAARQQPVEPFELRNEKFIIPEQPHGTIEVARRGGFKVKKSESPGSLVDVLSRVSFNEGVAIVPDVLSNTVFLPEVVYRPLAAPAIPSEINIIYRKWERSPTVINFIDFTRSLFTS</sequence>
<dbReference type="GO" id="GO:0003700">
    <property type="term" value="F:DNA-binding transcription factor activity"/>
    <property type="evidence" value="ECO:0007669"/>
    <property type="project" value="InterPro"/>
</dbReference>
<evidence type="ECO:0000256" key="1">
    <source>
        <dbReference type="ARBA" id="ARBA00009437"/>
    </source>
</evidence>
<dbReference type="Gene3D" id="3.40.190.10">
    <property type="entry name" value="Periplasmic binding protein-like II"/>
    <property type="match status" value="2"/>
</dbReference>
<dbReference type="InterPro" id="IPR036390">
    <property type="entry name" value="WH_DNA-bd_sf"/>
</dbReference>
<keyword evidence="8" id="KW-1185">Reference proteome</keyword>
<dbReference type="CDD" id="cd08414">
    <property type="entry name" value="PBP2_LTTR_aromatics_like"/>
    <property type="match status" value="1"/>
</dbReference>
<dbReference type="AlphaFoldDB" id="A0A2N5EA18"/>
<evidence type="ECO:0000313" key="7">
    <source>
        <dbReference type="EMBL" id="PLR38760.1"/>
    </source>
</evidence>
<dbReference type="RefSeq" id="WP_101815705.1">
    <property type="nucleotide sequence ID" value="NZ_PJZF01000005.1"/>
</dbReference>
<dbReference type="InterPro" id="IPR000847">
    <property type="entry name" value="LysR_HTH_N"/>
</dbReference>
<dbReference type="OrthoDB" id="6804990at2"/>
<keyword evidence="4" id="KW-0238">DNA-binding</keyword>
<dbReference type="InterPro" id="IPR036388">
    <property type="entry name" value="WH-like_DNA-bd_sf"/>
</dbReference>
<keyword evidence="3" id="KW-0805">Transcription regulation</keyword>
<gene>
    <name evidence="7" type="ORF">CYR55_08440</name>
</gene>
<dbReference type="GO" id="GO:0003677">
    <property type="term" value="F:DNA binding"/>
    <property type="evidence" value="ECO:0007669"/>
    <property type="project" value="UniProtKB-KW"/>
</dbReference>
<accession>A0A2N5EA18</accession>
<protein>
    <submittedName>
        <fullName evidence="7">LysR family transcriptional regulator</fullName>
    </submittedName>
</protein>
<evidence type="ECO:0000313" key="8">
    <source>
        <dbReference type="Proteomes" id="UP000234240"/>
    </source>
</evidence>
<dbReference type="Gene3D" id="1.10.10.10">
    <property type="entry name" value="Winged helix-like DNA-binding domain superfamily/Winged helix DNA-binding domain"/>
    <property type="match status" value="1"/>
</dbReference>
<dbReference type="PANTHER" id="PTHR30346:SF30">
    <property type="entry name" value="SMALL NEUTRAL PROTEASE REGULATORY PROTEIN"/>
    <property type="match status" value="1"/>
</dbReference>
<dbReference type="Pfam" id="PF03466">
    <property type="entry name" value="LysR_substrate"/>
    <property type="match status" value="1"/>
</dbReference>
<feature type="domain" description="HTH lysR-type" evidence="6">
    <location>
        <begin position="1"/>
        <end position="58"/>
    </location>
</feature>
<dbReference type="Pfam" id="PF00126">
    <property type="entry name" value="HTH_1"/>
    <property type="match status" value="1"/>
</dbReference>
<evidence type="ECO:0000259" key="6">
    <source>
        <dbReference type="PROSITE" id="PS50931"/>
    </source>
</evidence>
<dbReference type="GO" id="GO:0032993">
    <property type="term" value="C:protein-DNA complex"/>
    <property type="evidence" value="ECO:0007669"/>
    <property type="project" value="TreeGrafter"/>
</dbReference>
<reference evidence="7 8" key="1">
    <citation type="submission" date="2017-12" db="EMBL/GenBank/DDBJ databases">
        <title>Characterization of six clinical isolates of Enterochimera gen. nov., a novel genus of the Yersiniaciae family and the three species Enterochimera arupensis sp. nov., Enterochimera coloradensis sp. nov, and Enterochimera californica sp. nov.</title>
        <authorList>
            <person name="Rossi A."/>
            <person name="Fisher M."/>
        </authorList>
    </citation>
    <scope>NUCLEOTIDE SEQUENCE [LARGE SCALE GENOMIC DNA]</scope>
    <source>
        <strain evidence="8">2015-Iso6</strain>
    </source>
</reference>
<keyword evidence="2" id="KW-0678">Repressor</keyword>
<dbReference type="Proteomes" id="UP000234240">
    <property type="component" value="Unassembled WGS sequence"/>
</dbReference>
<evidence type="ECO:0000256" key="3">
    <source>
        <dbReference type="ARBA" id="ARBA00023015"/>
    </source>
</evidence>
<comment type="similarity">
    <text evidence="1">Belongs to the LysR transcriptional regulatory family.</text>
</comment>
<dbReference type="FunFam" id="1.10.10.10:FF:000001">
    <property type="entry name" value="LysR family transcriptional regulator"/>
    <property type="match status" value="1"/>
</dbReference>
<dbReference type="EMBL" id="PJZF01000005">
    <property type="protein sequence ID" value="PLR38760.1"/>
    <property type="molecule type" value="Genomic_DNA"/>
</dbReference>
<comment type="caution">
    <text evidence="7">The sequence shown here is derived from an EMBL/GenBank/DDBJ whole genome shotgun (WGS) entry which is preliminary data.</text>
</comment>
<evidence type="ECO:0000256" key="5">
    <source>
        <dbReference type="ARBA" id="ARBA00023163"/>
    </source>
</evidence>
<dbReference type="PRINTS" id="PR00039">
    <property type="entry name" value="HTHLYSR"/>
</dbReference>
<name>A0A2N5EA18_9GAMM</name>